<evidence type="ECO:0000256" key="5">
    <source>
        <dbReference type="ARBA" id="ARBA00023136"/>
    </source>
</evidence>
<dbReference type="InterPro" id="IPR005496">
    <property type="entry name" value="Integral_membrane_TerC"/>
</dbReference>
<name>A0A364P363_9PROT</name>
<evidence type="ECO:0000256" key="6">
    <source>
        <dbReference type="SAM" id="Phobius"/>
    </source>
</evidence>
<evidence type="ECO:0000256" key="1">
    <source>
        <dbReference type="ARBA" id="ARBA00004141"/>
    </source>
</evidence>
<gene>
    <name evidence="7" type="ORF">CU669_01480</name>
</gene>
<proteinExistence type="inferred from homology"/>
<feature type="transmembrane region" description="Helical" evidence="6">
    <location>
        <begin position="194"/>
        <end position="214"/>
    </location>
</feature>
<keyword evidence="4 6" id="KW-1133">Transmembrane helix</keyword>
<reference evidence="7 8" key="1">
    <citation type="submission" date="2017-11" db="EMBL/GenBank/DDBJ databases">
        <title>Draft genome sequence of magnetotactic bacterium Magnetospirillum kuznetsovii LBB-42.</title>
        <authorList>
            <person name="Grouzdev D.S."/>
            <person name="Rysina M.S."/>
            <person name="Baslerov R.V."/>
            <person name="Koziaeva V."/>
        </authorList>
    </citation>
    <scope>NUCLEOTIDE SEQUENCE [LARGE SCALE GENOMIC DNA]</scope>
    <source>
        <strain evidence="7 8">LBB-42</strain>
    </source>
</reference>
<keyword evidence="8" id="KW-1185">Reference proteome</keyword>
<accession>A0A364P363</accession>
<dbReference type="PANTHER" id="PTHR30238">
    <property type="entry name" value="MEMBRANE BOUND PREDICTED REDOX MODULATOR"/>
    <property type="match status" value="1"/>
</dbReference>
<evidence type="ECO:0000256" key="3">
    <source>
        <dbReference type="ARBA" id="ARBA00022692"/>
    </source>
</evidence>
<feature type="transmembrane region" description="Helical" evidence="6">
    <location>
        <begin position="12"/>
        <end position="33"/>
    </location>
</feature>
<sequence length="253" mass="26822">MEWLSNPDIWLSLATLSVLEIVLGVDNLVYLAIVSNRLPEAMRPLGRRLGLAFALVTRIALLGSISWVAGLVDPVLVVWDHPVSWRDMIMIGGGVFLVAKATHEIHASLEGEGADMSADASAPAAPTVQATLGAVIAQIAVLDIVFSLDSVITAVGMASNLWVMIAAVILASGVMVVAADPLSALIERHPTIKMLALSFLLLVGMTLVADGTGFHVPKGYLYFAMGFSLGIEVLNLLARRSRRAPVKLRSPAP</sequence>
<dbReference type="OrthoDB" id="9805314at2"/>
<keyword evidence="3 6" id="KW-0812">Transmembrane</keyword>
<evidence type="ECO:0000256" key="4">
    <source>
        <dbReference type="ARBA" id="ARBA00022989"/>
    </source>
</evidence>
<evidence type="ECO:0008006" key="9">
    <source>
        <dbReference type="Google" id="ProtNLM"/>
    </source>
</evidence>
<keyword evidence="5 6" id="KW-0472">Membrane</keyword>
<comment type="subcellular location">
    <subcellularLocation>
        <location evidence="1">Membrane</location>
        <topology evidence="1">Multi-pass membrane protein</topology>
    </subcellularLocation>
</comment>
<evidence type="ECO:0000313" key="7">
    <source>
        <dbReference type="EMBL" id="RAU23788.1"/>
    </source>
</evidence>
<dbReference type="RefSeq" id="WP_112142019.1">
    <property type="nucleotide sequence ID" value="NZ_PGTO01000001.1"/>
</dbReference>
<comment type="caution">
    <text evidence="7">The sequence shown here is derived from an EMBL/GenBank/DDBJ whole genome shotgun (WGS) entry which is preliminary data.</text>
</comment>
<dbReference type="PANTHER" id="PTHR30238:SF4">
    <property type="entry name" value="SLL1022 PROTEIN"/>
    <property type="match status" value="1"/>
</dbReference>
<organism evidence="7 8">
    <name type="scientific">Paramagnetospirillum kuznetsovii</name>
    <dbReference type="NCBI Taxonomy" id="2053833"/>
    <lineage>
        <taxon>Bacteria</taxon>
        <taxon>Pseudomonadati</taxon>
        <taxon>Pseudomonadota</taxon>
        <taxon>Alphaproteobacteria</taxon>
        <taxon>Rhodospirillales</taxon>
        <taxon>Magnetospirillaceae</taxon>
        <taxon>Paramagnetospirillum</taxon>
    </lineage>
</organism>
<dbReference type="AlphaFoldDB" id="A0A364P363"/>
<protein>
    <recommendedName>
        <fullName evidence="9">TerC family protein</fullName>
    </recommendedName>
</protein>
<dbReference type="Proteomes" id="UP000251075">
    <property type="component" value="Unassembled WGS sequence"/>
</dbReference>
<comment type="similarity">
    <text evidence="2">Belongs to the TerC family.</text>
</comment>
<evidence type="ECO:0000256" key="2">
    <source>
        <dbReference type="ARBA" id="ARBA00007511"/>
    </source>
</evidence>
<dbReference type="Pfam" id="PF03741">
    <property type="entry name" value="TerC"/>
    <property type="match status" value="1"/>
</dbReference>
<feature type="transmembrane region" description="Helical" evidence="6">
    <location>
        <begin position="220"/>
        <end position="238"/>
    </location>
</feature>
<dbReference type="EMBL" id="PGTO01000001">
    <property type="protein sequence ID" value="RAU23788.1"/>
    <property type="molecule type" value="Genomic_DNA"/>
</dbReference>
<dbReference type="GO" id="GO:0016020">
    <property type="term" value="C:membrane"/>
    <property type="evidence" value="ECO:0007669"/>
    <property type="project" value="UniProtKB-SubCell"/>
</dbReference>
<evidence type="ECO:0000313" key="8">
    <source>
        <dbReference type="Proteomes" id="UP000251075"/>
    </source>
</evidence>
<feature type="transmembrane region" description="Helical" evidence="6">
    <location>
        <begin position="45"/>
        <end position="69"/>
    </location>
</feature>
<feature type="transmembrane region" description="Helical" evidence="6">
    <location>
        <begin position="161"/>
        <end position="182"/>
    </location>
</feature>